<organism evidence="1 2">
    <name type="scientific">Duganella sacchari</name>
    <dbReference type="NCBI Taxonomy" id="551987"/>
    <lineage>
        <taxon>Bacteria</taxon>
        <taxon>Pseudomonadati</taxon>
        <taxon>Pseudomonadota</taxon>
        <taxon>Betaproteobacteria</taxon>
        <taxon>Burkholderiales</taxon>
        <taxon>Oxalobacteraceae</taxon>
        <taxon>Telluria group</taxon>
        <taxon>Duganella</taxon>
    </lineage>
</organism>
<name>A0A1M7R3R4_9BURK</name>
<dbReference type="EMBL" id="FRCX01000010">
    <property type="protein sequence ID" value="SHN39480.1"/>
    <property type="molecule type" value="Genomic_DNA"/>
</dbReference>
<dbReference type="AlphaFoldDB" id="A0A1M7R3R4"/>
<evidence type="ECO:0000313" key="2">
    <source>
        <dbReference type="Proteomes" id="UP000184339"/>
    </source>
</evidence>
<sequence>MFTTMSVQLPTHILLDQKQLSTTMDPGSPRGYQWKCLFLPEGTVLRSRTYGEHNSERRKWRLRLEDIAFVTSPGIG</sequence>
<gene>
    <name evidence="1" type="ORF">SAMN05192549_1101</name>
</gene>
<evidence type="ECO:0000313" key="1">
    <source>
        <dbReference type="EMBL" id="SHN39480.1"/>
    </source>
</evidence>
<reference evidence="2" key="1">
    <citation type="submission" date="2016-11" db="EMBL/GenBank/DDBJ databases">
        <authorList>
            <person name="Varghese N."/>
            <person name="Submissions S."/>
        </authorList>
    </citation>
    <scope>NUCLEOTIDE SEQUENCE [LARGE SCALE GENOMIC DNA]</scope>
    <source>
        <strain evidence="2">Sac-22</strain>
    </source>
</reference>
<protein>
    <submittedName>
        <fullName evidence="1">Uncharacterized protein</fullName>
    </submittedName>
</protein>
<accession>A0A1M7R3R4</accession>
<dbReference type="Proteomes" id="UP000184339">
    <property type="component" value="Unassembled WGS sequence"/>
</dbReference>
<proteinExistence type="predicted"/>
<keyword evidence="2" id="KW-1185">Reference proteome</keyword>
<dbReference type="OrthoDB" id="9795331at2"/>
<dbReference type="RefSeq" id="WP_072787331.1">
    <property type="nucleotide sequence ID" value="NZ_FRCX01000010.1"/>
</dbReference>